<dbReference type="EC" id="2.3.1.222" evidence="3 10"/>
<dbReference type="Proteomes" id="UP000824205">
    <property type="component" value="Unassembled WGS sequence"/>
</dbReference>
<comment type="catalytic activity">
    <reaction evidence="9 10">
        <text>propanoyl-CoA + phosphate = propanoyl phosphate + CoA</text>
        <dbReference type="Rhea" id="RHEA:28046"/>
        <dbReference type="ChEBI" id="CHEBI:43474"/>
        <dbReference type="ChEBI" id="CHEBI:57287"/>
        <dbReference type="ChEBI" id="CHEBI:57392"/>
        <dbReference type="ChEBI" id="CHEBI:58933"/>
        <dbReference type="EC" id="2.3.1.222"/>
    </reaction>
</comment>
<dbReference type="GO" id="GO:0046872">
    <property type="term" value="F:metal ion binding"/>
    <property type="evidence" value="ECO:0007669"/>
    <property type="project" value="UniProtKB-KW"/>
</dbReference>
<keyword evidence="6" id="KW-0479">Metal-binding</keyword>
<reference evidence="11" key="1">
    <citation type="journal article" date="2021" name="PeerJ">
        <title>Extensive microbial diversity within the chicken gut microbiome revealed by metagenomics and culture.</title>
        <authorList>
            <person name="Gilroy R."/>
            <person name="Ravi A."/>
            <person name="Getino M."/>
            <person name="Pursley I."/>
            <person name="Horton D.L."/>
            <person name="Alikhan N.F."/>
            <person name="Baker D."/>
            <person name="Gharbi K."/>
            <person name="Hall N."/>
            <person name="Watson M."/>
            <person name="Adriaenssens E.M."/>
            <person name="Foster-Nyarko E."/>
            <person name="Jarju S."/>
            <person name="Secka A."/>
            <person name="Antonio M."/>
            <person name="Oren A."/>
            <person name="Chaudhuri R.R."/>
            <person name="La Ragione R."/>
            <person name="Hildebrand F."/>
            <person name="Pallen M.J."/>
        </authorList>
    </citation>
    <scope>NUCLEOTIDE SEQUENCE</scope>
    <source>
        <strain evidence="11">421</strain>
    </source>
</reference>
<dbReference type="PIRSF" id="PIRSF010130">
    <property type="entry name" value="PduL"/>
    <property type="match status" value="1"/>
</dbReference>
<organism evidence="11 12">
    <name type="scientific">Candidatus Eubacterium faecipullorum</name>
    <dbReference type="NCBI Taxonomy" id="2838571"/>
    <lineage>
        <taxon>Bacteria</taxon>
        <taxon>Bacillati</taxon>
        <taxon>Bacillota</taxon>
        <taxon>Clostridia</taxon>
        <taxon>Eubacteriales</taxon>
        <taxon>Eubacteriaceae</taxon>
        <taxon>Eubacterium</taxon>
    </lineage>
</organism>
<evidence type="ECO:0000313" key="11">
    <source>
        <dbReference type="EMBL" id="HIW85140.1"/>
    </source>
</evidence>
<dbReference type="PANTHER" id="PTHR39453:SF1">
    <property type="entry name" value="PHOSPHATE PROPANOYLTRANSFERASE"/>
    <property type="match status" value="1"/>
</dbReference>
<evidence type="ECO:0000256" key="8">
    <source>
        <dbReference type="ARBA" id="ARBA00023315"/>
    </source>
</evidence>
<evidence type="ECO:0000256" key="7">
    <source>
        <dbReference type="ARBA" id="ARBA00022833"/>
    </source>
</evidence>
<keyword evidence="7" id="KW-0862">Zinc</keyword>
<evidence type="ECO:0000256" key="5">
    <source>
        <dbReference type="ARBA" id="ARBA00022679"/>
    </source>
</evidence>
<gene>
    <name evidence="11" type="ORF">IAA48_01455</name>
</gene>
<evidence type="ECO:0000256" key="4">
    <source>
        <dbReference type="ARBA" id="ARBA00020837"/>
    </source>
</evidence>
<evidence type="ECO:0000256" key="10">
    <source>
        <dbReference type="PIRNR" id="PIRNR010130"/>
    </source>
</evidence>
<dbReference type="Pfam" id="PF06130">
    <property type="entry name" value="PTAC"/>
    <property type="match status" value="1"/>
</dbReference>
<dbReference type="EMBL" id="DXGE01000006">
    <property type="protein sequence ID" value="HIW85140.1"/>
    <property type="molecule type" value="Genomic_DNA"/>
</dbReference>
<evidence type="ECO:0000313" key="12">
    <source>
        <dbReference type="Proteomes" id="UP000824205"/>
    </source>
</evidence>
<reference evidence="11" key="2">
    <citation type="submission" date="2021-04" db="EMBL/GenBank/DDBJ databases">
        <authorList>
            <person name="Gilroy R."/>
        </authorList>
    </citation>
    <scope>NUCLEOTIDE SEQUENCE</scope>
    <source>
        <strain evidence="11">421</strain>
    </source>
</reference>
<dbReference type="NCBIfam" id="NF011652">
    <property type="entry name" value="PRK15070.1"/>
    <property type="match status" value="1"/>
</dbReference>
<proteinExistence type="inferred from homology"/>
<comment type="pathway">
    <text evidence="10">Polyol metabolism; 1,2-propanediol degradation.</text>
</comment>
<evidence type="ECO:0000256" key="9">
    <source>
        <dbReference type="ARBA" id="ARBA00047589"/>
    </source>
</evidence>
<protein>
    <recommendedName>
        <fullName evidence="4 10">Phosphate propanoyltransferase</fullName>
        <ecNumber evidence="3 10">2.3.1.222</ecNumber>
    </recommendedName>
</protein>
<comment type="similarity">
    <text evidence="2 10">Belongs to the PduL family.</text>
</comment>
<comment type="function">
    <text evidence="10">Involved in 1,2-propanediol (1,2-PD) degradation by catalyzing the conversion of propanoyl-CoA to propanoyl-phosphate.</text>
</comment>
<dbReference type="AlphaFoldDB" id="A0A9D1UG21"/>
<dbReference type="PANTHER" id="PTHR39453">
    <property type="entry name" value="PHOSPHATE PROPANOYLTRANSFERASE"/>
    <property type="match status" value="1"/>
</dbReference>
<evidence type="ECO:0000256" key="1">
    <source>
        <dbReference type="ARBA" id="ARBA00001947"/>
    </source>
</evidence>
<accession>A0A9D1UG21</accession>
<comment type="caution">
    <text evidence="11">The sequence shown here is derived from an EMBL/GenBank/DDBJ whole genome shotgun (WGS) entry which is preliminary data.</text>
</comment>
<comment type="cofactor">
    <cofactor evidence="1">
        <name>Zn(2+)</name>
        <dbReference type="ChEBI" id="CHEBI:29105"/>
    </cofactor>
</comment>
<dbReference type="InterPro" id="IPR008300">
    <property type="entry name" value="PTAC"/>
</dbReference>
<evidence type="ECO:0000256" key="3">
    <source>
        <dbReference type="ARBA" id="ARBA00012206"/>
    </source>
</evidence>
<dbReference type="GO" id="GO:0016747">
    <property type="term" value="F:acyltransferase activity, transferring groups other than amino-acyl groups"/>
    <property type="evidence" value="ECO:0007669"/>
    <property type="project" value="InterPro"/>
</dbReference>
<name>A0A9D1UG21_9FIRM</name>
<evidence type="ECO:0000256" key="2">
    <source>
        <dbReference type="ARBA" id="ARBA00007342"/>
    </source>
</evidence>
<keyword evidence="5 10" id="KW-0808">Transferase</keyword>
<keyword evidence="8 10" id="KW-0012">Acyltransferase</keyword>
<evidence type="ECO:0000256" key="6">
    <source>
        <dbReference type="ARBA" id="ARBA00022723"/>
    </source>
</evidence>
<sequence length="193" mass="20650">MEKGTVLAEISARHVHLTREAMDILFGEGSELTFKKALSQPGQFASEEKVRVIGSKGEFPHVTILGPLRPYVQIELSLTDARSIGVNAPVRESGHLDGAGACKIIGPKGEIEVKEGVIAAKRHIHATPEDAEREGLTNGQVVSVEIPTANERSLVFGDVIVRVSDTAAWAMHIDTDEANAAGMAPNTIVKIIK</sequence>